<dbReference type="GO" id="GO:0004553">
    <property type="term" value="F:hydrolase activity, hydrolyzing O-glycosyl compounds"/>
    <property type="evidence" value="ECO:0007669"/>
    <property type="project" value="UniProtKB-ARBA"/>
</dbReference>
<reference evidence="6" key="2">
    <citation type="submission" date="2012-03" db="EMBL/GenBank/DDBJ databases">
        <title>Complete genome sequence of Flavobacterium indicum GPTSA100-9T, isolated from warm spring water.</title>
        <authorList>
            <person name="Barbier P."/>
            <person name="Houel A."/>
            <person name="Loux V."/>
            <person name="Poulain J."/>
            <person name="Bernardet J.-F."/>
            <person name="Touchon M."/>
            <person name="Duchaud E."/>
        </authorList>
    </citation>
    <scope>NUCLEOTIDE SEQUENCE [LARGE SCALE GENOMIC DNA]</scope>
    <source>
        <strain evidence="6">DSM 17447 / CIP 109464 / GPTSA100-9</strain>
    </source>
</reference>
<organism evidence="5 6">
    <name type="scientific">Flavobacterium indicum (strain DSM 17447 / CIP 109464 / GPTSA100-9)</name>
    <dbReference type="NCBI Taxonomy" id="1094466"/>
    <lineage>
        <taxon>Bacteria</taxon>
        <taxon>Pseudomonadati</taxon>
        <taxon>Bacteroidota</taxon>
        <taxon>Flavobacteriia</taxon>
        <taxon>Flavobacteriales</taxon>
        <taxon>Flavobacteriaceae</taxon>
        <taxon>Flavobacterium</taxon>
    </lineage>
</organism>
<dbReference type="Pfam" id="PF19081">
    <property type="entry name" value="Ig_7"/>
    <property type="match status" value="2"/>
</dbReference>
<dbReference type="eggNOG" id="COG5184">
    <property type="taxonomic scope" value="Bacteria"/>
</dbReference>
<keyword evidence="2" id="KW-1015">Disulfide bond</keyword>
<reference evidence="5 6" key="1">
    <citation type="journal article" date="2012" name="J. Bacteriol.">
        <title>Complete Genome Sequence of Flavobacterium indicum GPSTA100-9T, Isolated from Warm Spring Water.</title>
        <authorList>
            <person name="Barbier P."/>
            <person name="Houel A."/>
            <person name="Loux V."/>
            <person name="Poulain J."/>
            <person name="Bernardet J.F."/>
            <person name="Touchon M."/>
            <person name="Duchaud E."/>
        </authorList>
    </citation>
    <scope>NUCLEOTIDE SEQUENCE [LARGE SCALE GENOMIC DNA]</scope>
    <source>
        <strain evidence="6">DSM 17447 / CIP 109464 / GPTSA100-9</strain>
    </source>
</reference>
<dbReference type="Gene3D" id="2.60.120.200">
    <property type="match status" value="2"/>
</dbReference>
<evidence type="ECO:0000256" key="1">
    <source>
        <dbReference type="ARBA" id="ARBA00022729"/>
    </source>
</evidence>
<dbReference type="SUPFAM" id="SSF49899">
    <property type="entry name" value="Concanavalin A-like lectins/glucanases"/>
    <property type="match status" value="2"/>
</dbReference>
<gene>
    <name evidence="5" type="ordered locus">KQS_08940</name>
</gene>
<dbReference type="EMBL" id="HE774682">
    <property type="protein sequence ID" value="CCG53723.1"/>
    <property type="molecule type" value="Genomic_DNA"/>
</dbReference>
<dbReference type="KEGG" id="fin:KQS_08940"/>
<feature type="domain" description="LamG-like jellyroll fold" evidence="4">
    <location>
        <begin position="428"/>
        <end position="568"/>
    </location>
</feature>
<dbReference type="RefSeq" id="WP_014388842.1">
    <property type="nucleotide sequence ID" value="NC_017025.1"/>
</dbReference>
<dbReference type="PANTHER" id="PTHR47635:SF2">
    <property type="entry name" value="LAMG-LIKE JELLYROLL FOLD DOMAIN-CONTAINING PROTEIN"/>
    <property type="match status" value="1"/>
</dbReference>
<evidence type="ECO:0000313" key="6">
    <source>
        <dbReference type="Proteomes" id="UP000007599"/>
    </source>
</evidence>
<keyword evidence="1 3" id="KW-0732">Signal</keyword>
<feature type="domain" description="LamG-like jellyroll fold" evidence="4">
    <location>
        <begin position="49"/>
        <end position="179"/>
    </location>
</feature>
<evidence type="ECO:0000313" key="5">
    <source>
        <dbReference type="EMBL" id="CCG53723.1"/>
    </source>
</evidence>
<dbReference type="STRING" id="1094466.KQS_08940"/>
<dbReference type="Proteomes" id="UP000007599">
    <property type="component" value="Chromosome I"/>
</dbReference>
<dbReference type="InterPro" id="IPR026444">
    <property type="entry name" value="Secre_tail"/>
</dbReference>
<dbReference type="Pfam" id="PF13385">
    <property type="entry name" value="Laminin_G_3"/>
    <property type="match status" value="2"/>
</dbReference>
<sequence length="728" mass="77568">MKTQLLSKIKKAAWLSFFLISNFNFAQQGEALYFDGADDYVLCGNLLPGSYTKEAWVYVTNFGLSNNIISGGATDGRHAFFIPNTSGNRLSAGHNGVWTAVQDPTPLVTNTWYHVAVTYDAATTTMKLYKNGTLVASNTNVAPYTNGNMVRLGAFDNGTNLLNGKLDEVRIWNRVLSACELQYNKDAELASGQTGLVAYYKCNQGIANADNNGIIDLLDETPNGNDGAINNFLMNGTTSNFVAPGSPANAIAGTLYNTLVVNSNQSFCTAALVSDLQATGTGTINWFTSATGGTALAATQSLTTGTYYVSQTTGTCESDRVAVNVTITTTPAPTATANQTYEANATVASLVASGTNLKWYTTATGGTELSTSTLLTSGTYYVSQTNNGCESTRTAVNVTINAGSLHLDDSNDRITLGTAINAVLDPINTFTVEAWVYNTSFMNTFGYNLGSIIGNYNTSSVDMQFMLRRDGTAYQLWVNDSNGTNFKAVSVSNIAVLNQWQHVAGVWNGSELRLYLNGVLVGTTTGVTGSSFKSNLINPIHIGTNLSNEKYTGNLDEIRIWSRALTDAELLNNMNCELGASQTGLIAYYKFNQGIGNGNNSGLTTLTDSSGNNYNGTLTNFALNGTASNWSNFAAVNTGVTCSPFLAAANFETSKVAYYPNPTANVLHIENDTVISKVEVFNLLGQNVLTVSTTGSAITVDVAALPSATYLVKVHSDNETSTFKIVKN</sequence>
<dbReference type="Pfam" id="PF18962">
    <property type="entry name" value="Por_Secre_tail"/>
    <property type="match status" value="1"/>
</dbReference>
<dbReference type="GO" id="GO:0005975">
    <property type="term" value="P:carbohydrate metabolic process"/>
    <property type="evidence" value="ECO:0007669"/>
    <property type="project" value="UniProtKB-ARBA"/>
</dbReference>
<dbReference type="SMART" id="SM00560">
    <property type="entry name" value="LamGL"/>
    <property type="match status" value="2"/>
</dbReference>
<dbReference type="PANTHER" id="PTHR47635">
    <property type="entry name" value="CUB DOMAIN-CONTAINING PROTEIN"/>
    <property type="match status" value="1"/>
</dbReference>
<evidence type="ECO:0000256" key="2">
    <source>
        <dbReference type="ARBA" id="ARBA00023157"/>
    </source>
</evidence>
<proteinExistence type="predicted"/>
<evidence type="ECO:0000259" key="4">
    <source>
        <dbReference type="SMART" id="SM00560"/>
    </source>
</evidence>
<dbReference type="InterPro" id="IPR006558">
    <property type="entry name" value="LamG-like"/>
</dbReference>
<feature type="chain" id="PRO_5003616876" description="LamG-like jellyroll fold domain-containing protein" evidence="3">
    <location>
        <begin position="27"/>
        <end position="728"/>
    </location>
</feature>
<dbReference type="eggNOG" id="COG3291">
    <property type="taxonomic scope" value="Bacteria"/>
</dbReference>
<protein>
    <recommendedName>
        <fullName evidence="4">LamG-like jellyroll fold domain-containing protein</fullName>
    </recommendedName>
</protein>
<evidence type="ECO:0000256" key="3">
    <source>
        <dbReference type="SAM" id="SignalP"/>
    </source>
</evidence>
<dbReference type="AlphaFoldDB" id="H8XTZ3"/>
<keyword evidence="6" id="KW-1185">Reference proteome</keyword>
<name>H8XTZ3_FLAIG</name>
<dbReference type="OrthoDB" id="9801383at2"/>
<accession>H8XTZ3</accession>
<dbReference type="InterPro" id="IPR013320">
    <property type="entry name" value="ConA-like_dom_sf"/>
</dbReference>
<feature type="signal peptide" evidence="3">
    <location>
        <begin position="1"/>
        <end position="26"/>
    </location>
</feature>
<dbReference type="HOGENOM" id="CLU_355181_0_0_10"/>
<dbReference type="PATRIC" id="fig|1094466.5.peg.1751"/>
<dbReference type="InterPro" id="IPR044023">
    <property type="entry name" value="Ig_7"/>
</dbReference>
<dbReference type="NCBIfam" id="TIGR04183">
    <property type="entry name" value="Por_Secre_tail"/>
    <property type="match status" value="1"/>
</dbReference>